<organism evidence="1 2">
    <name type="scientific">Dipteronia dyeriana</name>
    <dbReference type="NCBI Taxonomy" id="168575"/>
    <lineage>
        <taxon>Eukaryota</taxon>
        <taxon>Viridiplantae</taxon>
        <taxon>Streptophyta</taxon>
        <taxon>Embryophyta</taxon>
        <taxon>Tracheophyta</taxon>
        <taxon>Spermatophyta</taxon>
        <taxon>Magnoliopsida</taxon>
        <taxon>eudicotyledons</taxon>
        <taxon>Gunneridae</taxon>
        <taxon>Pentapetalae</taxon>
        <taxon>rosids</taxon>
        <taxon>malvids</taxon>
        <taxon>Sapindales</taxon>
        <taxon>Sapindaceae</taxon>
        <taxon>Hippocastanoideae</taxon>
        <taxon>Acereae</taxon>
        <taxon>Dipteronia</taxon>
    </lineage>
</organism>
<evidence type="ECO:0000313" key="1">
    <source>
        <dbReference type="EMBL" id="KAK2635366.1"/>
    </source>
</evidence>
<sequence length="62" mass="7058">MAPKKGKASSSQQVDENSLRNALYAVRLQNMRTRMIHPVWSIDLDDVDGSDIVRQVEGMGWR</sequence>
<name>A0AAD9TG73_9ROSI</name>
<reference evidence="1" key="1">
    <citation type="journal article" date="2023" name="Plant J.">
        <title>Genome sequences and population genomics provide insights into the demographic history, inbreeding, and mutation load of two 'living fossil' tree species of Dipteronia.</title>
        <authorList>
            <person name="Feng Y."/>
            <person name="Comes H.P."/>
            <person name="Chen J."/>
            <person name="Zhu S."/>
            <person name="Lu R."/>
            <person name="Zhang X."/>
            <person name="Li P."/>
            <person name="Qiu J."/>
            <person name="Olsen K.M."/>
            <person name="Qiu Y."/>
        </authorList>
    </citation>
    <scope>NUCLEOTIDE SEQUENCE</scope>
    <source>
        <strain evidence="1">KIB01</strain>
    </source>
</reference>
<dbReference type="Proteomes" id="UP001280121">
    <property type="component" value="Unassembled WGS sequence"/>
</dbReference>
<comment type="caution">
    <text evidence="1">The sequence shown here is derived from an EMBL/GenBank/DDBJ whole genome shotgun (WGS) entry which is preliminary data.</text>
</comment>
<gene>
    <name evidence="1" type="ORF">Ddye_030158</name>
</gene>
<dbReference type="EMBL" id="JANJYI010000009">
    <property type="protein sequence ID" value="KAK2635366.1"/>
    <property type="molecule type" value="Genomic_DNA"/>
</dbReference>
<dbReference type="AlphaFoldDB" id="A0AAD9TG73"/>
<evidence type="ECO:0000313" key="2">
    <source>
        <dbReference type="Proteomes" id="UP001280121"/>
    </source>
</evidence>
<keyword evidence="2" id="KW-1185">Reference proteome</keyword>
<protein>
    <submittedName>
        <fullName evidence="1">Uncharacterized protein</fullName>
    </submittedName>
</protein>
<accession>A0AAD9TG73</accession>
<proteinExistence type="predicted"/>